<dbReference type="EMBL" id="CM018212">
    <property type="protein sequence ID" value="KAB2055057.1"/>
    <property type="molecule type" value="Genomic_DNA"/>
</dbReference>
<sequence length="37" mass="4666">MAVFLLLWPDPLWKLRSRLLSLLFWRSDFRRVLHRKV</sequence>
<accession>A0A5J5TGJ6</accession>
<proteinExistence type="predicted"/>
<evidence type="ECO:0000313" key="2">
    <source>
        <dbReference type="Proteomes" id="UP000327439"/>
    </source>
</evidence>
<evidence type="ECO:0000313" key="1">
    <source>
        <dbReference type="EMBL" id="KAB2055057.1"/>
    </source>
</evidence>
<organism evidence="1 2">
    <name type="scientific">Gossypium barbadense</name>
    <name type="common">Sea Island cotton</name>
    <name type="synonym">Hibiscus barbadensis</name>
    <dbReference type="NCBI Taxonomy" id="3634"/>
    <lineage>
        <taxon>Eukaryota</taxon>
        <taxon>Viridiplantae</taxon>
        <taxon>Streptophyta</taxon>
        <taxon>Embryophyta</taxon>
        <taxon>Tracheophyta</taxon>
        <taxon>Spermatophyta</taxon>
        <taxon>Magnoliopsida</taxon>
        <taxon>eudicotyledons</taxon>
        <taxon>Gunneridae</taxon>
        <taxon>Pentapetalae</taxon>
        <taxon>rosids</taxon>
        <taxon>malvids</taxon>
        <taxon>Malvales</taxon>
        <taxon>Malvaceae</taxon>
        <taxon>Malvoideae</taxon>
        <taxon>Gossypium</taxon>
    </lineage>
</organism>
<gene>
    <name evidence="1" type="ORF">ES319_A11G010000v1</name>
</gene>
<dbReference type="Proteomes" id="UP000327439">
    <property type="component" value="Chromosome A11"/>
</dbReference>
<keyword evidence="2" id="KW-1185">Reference proteome</keyword>
<protein>
    <submittedName>
        <fullName evidence="1">Uncharacterized protein</fullName>
    </submittedName>
</protein>
<dbReference type="AlphaFoldDB" id="A0A5J5TGJ6"/>
<reference evidence="2" key="1">
    <citation type="journal article" date="2020" name="Nat. Genet.">
        <title>Genomic diversifications of five Gossypium allopolyploid species and their impact on cotton improvement.</title>
        <authorList>
            <person name="Chen Z.J."/>
            <person name="Sreedasyam A."/>
            <person name="Ando A."/>
            <person name="Song Q."/>
            <person name="De Santiago L.M."/>
            <person name="Hulse-Kemp A.M."/>
            <person name="Ding M."/>
            <person name="Ye W."/>
            <person name="Kirkbride R.C."/>
            <person name="Jenkins J."/>
            <person name="Plott C."/>
            <person name="Lovell J."/>
            <person name="Lin Y.M."/>
            <person name="Vaughn R."/>
            <person name="Liu B."/>
            <person name="Simpson S."/>
            <person name="Scheffler B.E."/>
            <person name="Wen L."/>
            <person name="Saski C.A."/>
            <person name="Grover C.E."/>
            <person name="Hu G."/>
            <person name="Conover J.L."/>
            <person name="Carlson J.W."/>
            <person name="Shu S."/>
            <person name="Boston L.B."/>
            <person name="Williams M."/>
            <person name="Peterson D.G."/>
            <person name="McGee K."/>
            <person name="Jones D.C."/>
            <person name="Wendel J.F."/>
            <person name="Stelly D.M."/>
            <person name="Grimwood J."/>
            <person name="Schmutz J."/>
        </authorList>
    </citation>
    <scope>NUCLEOTIDE SEQUENCE [LARGE SCALE GENOMIC DNA]</scope>
    <source>
        <strain evidence="2">cv. 3-79</strain>
    </source>
</reference>
<name>A0A5J5TGJ6_GOSBA</name>